<dbReference type="Proteomes" id="UP001159363">
    <property type="component" value="Chromosome X"/>
</dbReference>
<sequence>MSPNKTLASKLKMSAPSFKKSKYRVTFMAISNADGSSESWDEVKTSTLEKLRRKLLKVSKTQEIVPLENENADDFVQLVQIIPAAEQINKDNVVE</sequence>
<reference evidence="1 2" key="1">
    <citation type="submission" date="2023-02" db="EMBL/GenBank/DDBJ databases">
        <title>LHISI_Scaffold_Assembly.</title>
        <authorList>
            <person name="Stuart O.P."/>
            <person name="Cleave R."/>
            <person name="Magrath M.J.L."/>
            <person name="Mikheyev A.S."/>
        </authorList>
    </citation>
    <scope>NUCLEOTIDE SEQUENCE [LARGE SCALE GENOMIC DNA]</scope>
    <source>
        <strain evidence="1">Daus_M_001</strain>
        <tissue evidence="1">Leg muscle</tissue>
    </source>
</reference>
<evidence type="ECO:0000313" key="2">
    <source>
        <dbReference type="Proteomes" id="UP001159363"/>
    </source>
</evidence>
<dbReference type="EMBL" id="JARBHB010000004">
    <property type="protein sequence ID" value="KAJ8884908.1"/>
    <property type="molecule type" value="Genomic_DNA"/>
</dbReference>
<accession>A0ABQ9HKM4</accession>
<comment type="caution">
    <text evidence="1">The sequence shown here is derived from an EMBL/GenBank/DDBJ whole genome shotgun (WGS) entry which is preliminary data.</text>
</comment>
<protein>
    <submittedName>
        <fullName evidence="1">Uncharacterized protein</fullName>
    </submittedName>
</protein>
<organism evidence="1 2">
    <name type="scientific">Dryococelus australis</name>
    <dbReference type="NCBI Taxonomy" id="614101"/>
    <lineage>
        <taxon>Eukaryota</taxon>
        <taxon>Metazoa</taxon>
        <taxon>Ecdysozoa</taxon>
        <taxon>Arthropoda</taxon>
        <taxon>Hexapoda</taxon>
        <taxon>Insecta</taxon>
        <taxon>Pterygota</taxon>
        <taxon>Neoptera</taxon>
        <taxon>Polyneoptera</taxon>
        <taxon>Phasmatodea</taxon>
        <taxon>Verophasmatodea</taxon>
        <taxon>Anareolatae</taxon>
        <taxon>Phasmatidae</taxon>
        <taxon>Eurycanthinae</taxon>
        <taxon>Dryococelus</taxon>
    </lineage>
</organism>
<evidence type="ECO:0000313" key="1">
    <source>
        <dbReference type="EMBL" id="KAJ8884908.1"/>
    </source>
</evidence>
<name>A0ABQ9HKM4_9NEOP</name>
<proteinExistence type="predicted"/>
<gene>
    <name evidence="1" type="ORF">PR048_011104</name>
</gene>
<keyword evidence="2" id="KW-1185">Reference proteome</keyword>